<accession>A0A7M7JBW5</accession>
<dbReference type="GeneID" id="111245546"/>
<feature type="signal peptide" evidence="2">
    <location>
        <begin position="1"/>
        <end position="25"/>
    </location>
</feature>
<evidence type="ECO:0000313" key="4">
    <source>
        <dbReference type="Proteomes" id="UP000594260"/>
    </source>
</evidence>
<dbReference type="RefSeq" id="XP_022649769.1">
    <property type="nucleotide sequence ID" value="XM_022794034.1"/>
</dbReference>
<organism evidence="3 4">
    <name type="scientific">Varroa destructor</name>
    <name type="common">Honeybee mite</name>
    <dbReference type="NCBI Taxonomy" id="109461"/>
    <lineage>
        <taxon>Eukaryota</taxon>
        <taxon>Metazoa</taxon>
        <taxon>Ecdysozoa</taxon>
        <taxon>Arthropoda</taxon>
        <taxon>Chelicerata</taxon>
        <taxon>Arachnida</taxon>
        <taxon>Acari</taxon>
        <taxon>Parasitiformes</taxon>
        <taxon>Mesostigmata</taxon>
        <taxon>Gamasina</taxon>
        <taxon>Dermanyssoidea</taxon>
        <taxon>Varroidae</taxon>
        <taxon>Varroa</taxon>
    </lineage>
</organism>
<protein>
    <recommendedName>
        <fullName evidence="5">Ig-like domain-containing protein</fullName>
    </recommendedName>
</protein>
<feature type="region of interest" description="Disordered" evidence="1">
    <location>
        <begin position="100"/>
        <end position="123"/>
    </location>
</feature>
<sequence>MGTHSQSTFTSIFLLLVHYTAIGLSQEPFSYGSTVCSRIVLRGVTVLDAKGHRLSEPGLPLAIKSFQGKFAHPRSSVIFDCDYHVLPDIANDSSIVKNVNSTETKGTSSSHKNLTSMANNDTNSTRMKHEGLRRFELQPPVVVKWFRNGEGVPFYQWIPEIGSQLFHHAYWDFLDVGYKHNNRPMEMFRAIRVTRPVRELSGNFTCNVVENKKEDSPAGEYLEQIASHEILVYDPPSDFEIRLNMSSRELQCAALVTGEDSTSVTMAIFRQDHDRWDSELGERLRLNSTMHTSGESPGHDNYNFNKPDTTRPFFERAPFLIEKSVSLRAGDLKVLEMGISRTFICEIVFSRLRGAIEDRSDLQKHDGSPANPTFQRSIRIYHESPLSDDGNDYVDLSELLESALWSGLDSSAPNFRLTLSSALFLSIHNLLV</sequence>
<dbReference type="Proteomes" id="UP000594260">
    <property type="component" value="Unplaced"/>
</dbReference>
<feature type="chain" id="PRO_5029491921" description="Ig-like domain-containing protein" evidence="2">
    <location>
        <begin position="26"/>
        <end position="432"/>
    </location>
</feature>
<dbReference type="KEGG" id="vde:111245546"/>
<evidence type="ECO:0000313" key="3">
    <source>
        <dbReference type="EnsemblMetazoa" id="XP_022649769"/>
    </source>
</evidence>
<dbReference type="AlphaFoldDB" id="A0A7M7JBW5"/>
<dbReference type="EnsemblMetazoa" id="XM_022794034">
    <property type="protein sequence ID" value="XP_022649769"/>
    <property type="gene ID" value="LOC111245546"/>
</dbReference>
<keyword evidence="4" id="KW-1185">Reference proteome</keyword>
<dbReference type="OrthoDB" id="6478865at2759"/>
<evidence type="ECO:0008006" key="5">
    <source>
        <dbReference type="Google" id="ProtNLM"/>
    </source>
</evidence>
<keyword evidence="2" id="KW-0732">Signal</keyword>
<proteinExistence type="predicted"/>
<dbReference type="InParanoid" id="A0A7M7JBW5"/>
<name>A0A7M7JBW5_VARDE</name>
<reference evidence="3" key="1">
    <citation type="submission" date="2021-01" db="UniProtKB">
        <authorList>
            <consortium name="EnsemblMetazoa"/>
        </authorList>
    </citation>
    <scope>IDENTIFICATION</scope>
</reference>
<evidence type="ECO:0000256" key="1">
    <source>
        <dbReference type="SAM" id="MobiDB-lite"/>
    </source>
</evidence>
<evidence type="ECO:0000256" key="2">
    <source>
        <dbReference type="SAM" id="SignalP"/>
    </source>
</evidence>